<accession>A0A917UWG2</accession>
<comment type="caution">
    <text evidence="2">The sequence shown here is derived from an EMBL/GenBank/DDBJ whole genome shotgun (WGS) entry which is preliminary data.</text>
</comment>
<dbReference type="RefSeq" id="WP_188632043.1">
    <property type="nucleotide sequence ID" value="NZ_BMNQ01000008.1"/>
</dbReference>
<keyword evidence="1" id="KW-1133">Transmembrane helix</keyword>
<protein>
    <submittedName>
        <fullName evidence="2">Uncharacterized protein</fullName>
    </submittedName>
</protein>
<evidence type="ECO:0000313" key="3">
    <source>
        <dbReference type="Proteomes" id="UP000658382"/>
    </source>
</evidence>
<dbReference type="EMBL" id="BMNQ01000008">
    <property type="protein sequence ID" value="GGJ89814.1"/>
    <property type="molecule type" value="Genomic_DNA"/>
</dbReference>
<reference evidence="2" key="2">
    <citation type="submission" date="2020-09" db="EMBL/GenBank/DDBJ databases">
        <authorList>
            <person name="Sun Q."/>
            <person name="Ohkuma M."/>
        </authorList>
    </citation>
    <scope>NUCLEOTIDE SEQUENCE</scope>
    <source>
        <strain evidence="2">JCM 12580</strain>
    </source>
</reference>
<feature type="transmembrane region" description="Helical" evidence="1">
    <location>
        <begin position="34"/>
        <end position="52"/>
    </location>
</feature>
<dbReference type="AlphaFoldDB" id="A0A917UWG2"/>
<keyword evidence="1" id="KW-0812">Transmembrane</keyword>
<gene>
    <name evidence="2" type="ORF">GCM10007063_10580</name>
</gene>
<name>A0A917UWG2_9BACI</name>
<feature type="transmembrane region" description="Helical" evidence="1">
    <location>
        <begin position="64"/>
        <end position="86"/>
    </location>
</feature>
<proteinExistence type="predicted"/>
<sequence>MNEKELYYTILEQKQELESLMKEHWQLFSGMDTWFFWINLATIIVPLIILYFTVDRKRLFEISFFGYSVHVLWLNIDTLLTANNYFNHPHSISYLLPEGVTVTAVLFPVIFMLLYQYCTNNGKNFYLYAIVASIIFVFGYGTFSVSVDLLRVHKGMNFFYLTLIDIAIVFIAFWATKLFQLIKRQA</sequence>
<keyword evidence="1" id="KW-0472">Membrane</keyword>
<evidence type="ECO:0000256" key="1">
    <source>
        <dbReference type="SAM" id="Phobius"/>
    </source>
</evidence>
<organism evidence="2 3">
    <name type="scientific">Lentibacillus kapialis</name>
    <dbReference type="NCBI Taxonomy" id="340214"/>
    <lineage>
        <taxon>Bacteria</taxon>
        <taxon>Bacillati</taxon>
        <taxon>Bacillota</taxon>
        <taxon>Bacilli</taxon>
        <taxon>Bacillales</taxon>
        <taxon>Bacillaceae</taxon>
        <taxon>Lentibacillus</taxon>
    </lineage>
</organism>
<dbReference type="Proteomes" id="UP000658382">
    <property type="component" value="Unassembled WGS sequence"/>
</dbReference>
<reference evidence="2" key="1">
    <citation type="journal article" date="2014" name="Int. J. Syst. Evol. Microbiol.">
        <title>Complete genome sequence of Corynebacterium casei LMG S-19264T (=DSM 44701T), isolated from a smear-ripened cheese.</title>
        <authorList>
            <consortium name="US DOE Joint Genome Institute (JGI-PGF)"/>
            <person name="Walter F."/>
            <person name="Albersmeier A."/>
            <person name="Kalinowski J."/>
            <person name="Ruckert C."/>
        </authorList>
    </citation>
    <scope>NUCLEOTIDE SEQUENCE</scope>
    <source>
        <strain evidence="2">JCM 12580</strain>
    </source>
</reference>
<feature type="transmembrane region" description="Helical" evidence="1">
    <location>
        <begin position="125"/>
        <end position="146"/>
    </location>
</feature>
<feature type="transmembrane region" description="Helical" evidence="1">
    <location>
        <begin position="158"/>
        <end position="176"/>
    </location>
</feature>
<keyword evidence="3" id="KW-1185">Reference proteome</keyword>
<feature type="transmembrane region" description="Helical" evidence="1">
    <location>
        <begin position="92"/>
        <end position="113"/>
    </location>
</feature>
<evidence type="ECO:0000313" key="2">
    <source>
        <dbReference type="EMBL" id="GGJ89814.1"/>
    </source>
</evidence>